<dbReference type="RefSeq" id="WP_090593199.1">
    <property type="nucleotide sequence ID" value="NZ_LT629688.1"/>
</dbReference>
<protein>
    <recommendedName>
        <fullName evidence="6">Gram-positive cocci surface proteins LPxTG domain-containing protein</fullName>
    </recommendedName>
</protein>
<proteinExistence type="predicted"/>
<evidence type="ECO:0000313" key="5">
    <source>
        <dbReference type="Proteomes" id="UP000198546"/>
    </source>
</evidence>
<feature type="compositionally biased region" description="Low complexity" evidence="1">
    <location>
        <begin position="25"/>
        <end position="43"/>
    </location>
</feature>
<keyword evidence="2" id="KW-0472">Membrane</keyword>
<dbReference type="STRING" id="675864.SAMN04489747_2139"/>
<accession>A0A1G6YZT3</accession>
<reference evidence="4 5" key="1">
    <citation type="submission" date="2016-10" db="EMBL/GenBank/DDBJ databases">
        <authorList>
            <person name="de Groot N.N."/>
        </authorList>
    </citation>
    <scope>NUCLEOTIDE SEQUENCE [LARGE SCALE GENOMIC DNA]</scope>
    <source>
        <strain evidence="4 5">MON 2.2</strain>
    </source>
</reference>
<feature type="region of interest" description="Disordered" evidence="1">
    <location>
        <begin position="25"/>
        <end position="118"/>
    </location>
</feature>
<feature type="compositionally biased region" description="Low complexity" evidence="1">
    <location>
        <begin position="73"/>
        <end position="89"/>
    </location>
</feature>
<dbReference type="AlphaFoldDB" id="A0A1G6YZT3"/>
<keyword evidence="2" id="KW-0812">Transmembrane</keyword>
<feature type="compositionally biased region" description="Low complexity" evidence="1">
    <location>
        <begin position="133"/>
        <end position="144"/>
    </location>
</feature>
<evidence type="ECO:0000256" key="2">
    <source>
        <dbReference type="SAM" id="Phobius"/>
    </source>
</evidence>
<evidence type="ECO:0000256" key="1">
    <source>
        <dbReference type="SAM" id="MobiDB-lite"/>
    </source>
</evidence>
<name>A0A1G6YZT3_9ACTN</name>
<gene>
    <name evidence="4" type="ORF">SAMN04489747_2139</name>
</gene>
<keyword evidence="2" id="KW-1133">Transmembrane helix</keyword>
<keyword evidence="5" id="KW-1185">Reference proteome</keyword>
<dbReference type="EMBL" id="LT629688">
    <property type="protein sequence ID" value="SDD95583.1"/>
    <property type="molecule type" value="Genomic_DNA"/>
</dbReference>
<sequence length="581" mass="58987">MARRTTMVTTLVATLLTFGTVSAAPAAAEEATPAPATPSASAEQLPTGDGAGEPTATTSPVTEPDAPSPDEQPTPGTDPTEDAAPTADPSTPPLPVEPAPEDEVEQPAEEPADQDDPAVDEVVVDESQDVAPEEAAAAPGPRPLAVPGDITLALSTTCEDASVSSSLTNTTDEAVDVRVRVTAEDGETSTQQLVLEAAEQRSVQTRLGGSGEVEVEVVEVLEEGAERLLATAATEVAGCLEVVESCEDVTLTNPAGNATVTLVYVDLYSDDEEEITEELTPGQSLTLPTDVEYVAAFSADAAIGAGEGYALIDFDACGLELAYVFSECRTDQGPGGALSFAFFVSTDTTATWTVTDADGRVVEEGVADEESEDLLVTGLAPGTYTLEATTGADEPEVSAEVLVGRCLDVALTCDAATFTNPASNPDALWVGLVDPDALVDPDSEDPFDISGLELHEVPAGDSFTFALLEDEVPWIAGDLASLTMDPPGPGVYLGEGELPARSTCPAPAPVDPTPAPVVDPVTDTDDGDEVPVATGANGGGGAVVTGGHGPVLAATGGPAGALGLLGLTALTAGVAVLRRRR</sequence>
<feature type="chain" id="PRO_5009240545" description="Gram-positive cocci surface proteins LPxTG domain-containing protein" evidence="3">
    <location>
        <begin position="24"/>
        <end position="581"/>
    </location>
</feature>
<keyword evidence="3" id="KW-0732">Signal</keyword>
<dbReference type="Proteomes" id="UP000198546">
    <property type="component" value="Chromosome i"/>
</dbReference>
<feature type="compositionally biased region" description="Acidic residues" evidence="1">
    <location>
        <begin position="99"/>
        <end position="118"/>
    </location>
</feature>
<evidence type="ECO:0008006" key="6">
    <source>
        <dbReference type="Google" id="ProtNLM"/>
    </source>
</evidence>
<feature type="transmembrane region" description="Helical" evidence="2">
    <location>
        <begin position="559"/>
        <end position="577"/>
    </location>
</feature>
<feature type="region of interest" description="Disordered" evidence="1">
    <location>
        <begin position="125"/>
        <end position="144"/>
    </location>
</feature>
<feature type="signal peptide" evidence="3">
    <location>
        <begin position="1"/>
        <end position="23"/>
    </location>
</feature>
<evidence type="ECO:0000256" key="3">
    <source>
        <dbReference type="SAM" id="SignalP"/>
    </source>
</evidence>
<organism evidence="4 5">
    <name type="scientific">Auraticoccus monumenti</name>
    <dbReference type="NCBI Taxonomy" id="675864"/>
    <lineage>
        <taxon>Bacteria</taxon>
        <taxon>Bacillati</taxon>
        <taxon>Actinomycetota</taxon>
        <taxon>Actinomycetes</taxon>
        <taxon>Propionibacteriales</taxon>
        <taxon>Propionibacteriaceae</taxon>
        <taxon>Auraticoccus</taxon>
    </lineage>
</organism>
<evidence type="ECO:0000313" key="4">
    <source>
        <dbReference type="EMBL" id="SDD95583.1"/>
    </source>
</evidence>